<dbReference type="Proteomes" id="UP000673383">
    <property type="component" value="Unassembled WGS sequence"/>
</dbReference>
<dbReference type="AlphaFoldDB" id="A0A1E3EB50"/>
<protein>
    <submittedName>
        <fullName evidence="5">Uncharacterized protein YjbJ (UPF0337 family)</fullName>
    </submittedName>
</protein>
<keyword evidence="8" id="KW-1185">Reference proteome</keyword>
<dbReference type="EMBL" id="JBGBZA010000002">
    <property type="protein sequence ID" value="MEY9313897.1"/>
    <property type="molecule type" value="Genomic_DNA"/>
</dbReference>
<dbReference type="InterPro" id="IPR050423">
    <property type="entry name" value="UPF0337_stress_rsp"/>
</dbReference>
<organism evidence="5 7">
    <name type="scientific">Bradyrhizobium elkanii</name>
    <dbReference type="NCBI Taxonomy" id="29448"/>
    <lineage>
        <taxon>Bacteria</taxon>
        <taxon>Pseudomonadati</taxon>
        <taxon>Pseudomonadota</taxon>
        <taxon>Alphaproteobacteria</taxon>
        <taxon>Hyphomicrobiales</taxon>
        <taxon>Nitrobacteraceae</taxon>
        <taxon>Bradyrhizobium</taxon>
    </lineage>
</organism>
<feature type="domain" description="CsbD-like" evidence="4">
    <location>
        <begin position="4"/>
        <end position="56"/>
    </location>
</feature>
<dbReference type="OrthoDB" id="7874071at2"/>
<reference evidence="5" key="1">
    <citation type="submission" date="2021-02" db="EMBL/GenBank/DDBJ databases">
        <title>Genomic Encyclopedia of Type Strains, Phase IV (KMG-V): Genome sequencing to study the core and pangenomes of soil and plant-associated prokaryotes.</title>
        <authorList>
            <person name="Whitman W."/>
        </authorList>
    </citation>
    <scope>NUCLEOTIDE SEQUENCE</scope>
    <source>
        <strain evidence="5">USDA 406</strain>
    </source>
</reference>
<evidence type="ECO:0000313" key="5">
    <source>
        <dbReference type="EMBL" id="MBP1291348.1"/>
    </source>
</evidence>
<dbReference type="PANTHER" id="PTHR34977:SF1">
    <property type="entry name" value="UPF0337 PROTEIN YJBJ"/>
    <property type="match status" value="1"/>
</dbReference>
<feature type="transmembrane region" description="Helical" evidence="3">
    <location>
        <begin position="96"/>
        <end position="114"/>
    </location>
</feature>
<comment type="caution">
    <text evidence="5">The sequence shown here is derived from an EMBL/GenBank/DDBJ whole genome shotgun (WGS) entry which is preliminary data.</text>
</comment>
<evidence type="ECO:0000313" key="6">
    <source>
        <dbReference type="EMBL" id="MEY9313897.1"/>
    </source>
</evidence>
<comment type="similarity">
    <text evidence="1">Belongs to the UPF0337 (CsbD) family.</text>
</comment>
<keyword evidence="3" id="KW-1133">Transmembrane helix</keyword>
<accession>A0A1E3EB50</accession>
<keyword evidence="3" id="KW-0812">Transmembrane</keyword>
<sequence>MDKDRIFGTAKEFAGKAEGAVGDATGDAQTQASGRAREAAGSVQDLYGQAKDAARDAADTAVNYAKDTLKDAYEHRGETVRSGQKAMAHAVQENPLGSLLIAGGIGFALALLMTRQPRRPPPSRWRYYG</sequence>
<reference evidence="6 8" key="2">
    <citation type="submission" date="2024-07" db="EMBL/GenBank/DDBJ databases">
        <title>Genomic Encyclopedia of Type Strains, Phase V (KMG-V): Genome sequencing to study the core and pangenomes of soil and plant-associated prokaryotes.</title>
        <authorList>
            <person name="Whitman W."/>
        </authorList>
    </citation>
    <scope>NUCLEOTIDE SEQUENCE [LARGE SCALE GENOMIC DNA]</scope>
    <source>
        <strain evidence="6 8">USDA 415</strain>
    </source>
</reference>
<dbReference type="RefSeq" id="WP_016845195.1">
    <property type="nucleotide sequence ID" value="NZ_BJNL01000018.1"/>
</dbReference>
<feature type="region of interest" description="Disordered" evidence="2">
    <location>
        <begin position="21"/>
        <end position="40"/>
    </location>
</feature>
<dbReference type="Pfam" id="PF05532">
    <property type="entry name" value="CsbD"/>
    <property type="match status" value="1"/>
</dbReference>
<dbReference type="InterPro" id="IPR008462">
    <property type="entry name" value="CsbD"/>
</dbReference>
<dbReference type="SUPFAM" id="SSF69047">
    <property type="entry name" value="Hypothetical protein YjbJ"/>
    <property type="match status" value="1"/>
</dbReference>
<dbReference type="Gene3D" id="1.10.1470.10">
    <property type="entry name" value="YjbJ"/>
    <property type="match status" value="1"/>
</dbReference>
<dbReference type="InterPro" id="IPR036629">
    <property type="entry name" value="YjbJ_sf"/>
</dbReference>
<dbReference type="EMBL" id="JAFICZ010000001">
    <property type="protein sequence ID" value="MBP1291348.1"/>
    <property type="molecule type" value="Genomic_DNA"/>
</dbReference>
<dbReference type="PANTHER" id="PTHR34977">
    <property type="entry name" value="UPF0337 PROTEIN YJBJ"/>
    <property type="match status" value="1"/>
</dbReference>
<dbReference type="Proteomes" id="UP001565471">
    <property type="component" value="Unassembled WGS sequence"/>
</dbReference>
<evidence type="ECO:0000259" key="4">
    <source>
        <dbReference type="Pfam" id="PF05532"/>
    </source>
</evidence>
<evidence type="ECO:0000313" key="7">
    <source>
        <dbReference type="Proteomes" id="UP000673383"/>
    </source>
</evidence>
<dbReference type="GeneID" id="92957735"/>
<evidence type="ECO:0000256" key="1">
    <source>
        <dbReference type="ARBA" id="ARBA00009129"/>
    </source>
</evidence>
<dbReference type="eggNOG" id="COG3237">
    <property type="taxonomic scope" value="Bacteria"/>
</dbReference>
<gene>
    <name evidence="6" type="ORF">ABIF29_000696</name>
    <name evidence="5" type="ORF">JOH49_001101</name>
</gene>
<evidence type="ECO:0000313" key="8">
    <source>
        <dbReference type="Proteomes" id="UP001565471"/>
    </source>
</evidence>
<proteinExistence type="inferred from homology"/>
<evidence type="ECO:0000256" key="2">
    <source>
        <dbReference type="SAM" id="MobiDB-lite"/>
    </source>
</evidence>
<keyword evidence="3" id="KW-0472">Membrane</keyword>
<evidence type="ECO:0000256" key="3">
    <source>
        <dbReference type="SAM" id="Phobius"/>
    </source>
</evidence>
<name>A0A1E3EB50_BRAEL</name>
<dbReference type="STRING" id="29448.QU41_06685"/>